<accession>A0A644VR79</accession>
<dbReference type="EMBL" id="VSSQ01000378">
    <property type="protein sequence ID" value="MPL93022.1"/>
    <property type="molecule type" value="Genomic_DNA"/>
</dbReference>
<gene>
    <name evidence="2" type="ORF">SDC9_39146</name>
</gene>
<evidence type="ECO:0000256" key="1">
    <source>
        <dbReference type="SAM" id="MobiDB-lite"/>
    </source>
</evidence>
<feature type="compositionally biased region" description="Basic and acidic residues" evidence="1">
    <location>
        <begin position="296"/>
        <end position="313"/>
    </location>
</feature>
<protein>
    <submittedName>
        <fullName evidence="2">Uncharacterized protein</fullName>
    </submittedName>
</protein>
<reference evidence="2" key="1">
    <citation type="submission" date="2019-08" db="EMBL/GenBank/DDBJ databases">
        <authorList>
            <person name="Kucharzyk K."/>
            <person name="Murdoch R.W."/>
            <person name="Higgins S."/>
            <person name="Loffler F."/>
        </authorList>
    </citation>
    <scope>NUCLEOTIDE SEQUENCE</scope>
</reference>
<feature type="compositionally biased region" description="Basic residues" evidence="1">
    <location>
        <begin position="286"/>
        <end position="295"/>
    </location>
</feature>
<sequence length="489" mass="53545">MPHDRVILERIDRHVLAIARLLQPAMRHLVGQHEMGVHPGAAVLQPRGDREALAHVLGPDRRRQPIVRVIRPADRLFRLVEAGDRDDGAKDLAPDDLVRLQGAGDDGRLVEEALALGDLAAGRNLDVVLFAGAGDEGGDPVALARRNQRPHLVQAVVLVAEADGRDRGGEVRHEFLVDARLRIDPAGGGAVLPGVVIAEGAQARDGRLDIGIVEQDHRRLAAQFQMRALDRAGRGLEHLAPGRDVAGERNHRHLRVVDERRTHGLATAKDDVDDPLGQHLGEDPRHRQRGQRRLFRGLEDHGVTRTDRRGDLPRHHHQRIVPGRDRGDDADRVAPDHRGVARQVLARDRPVHGAHGAREEAEAVDDRRQLVAERHVPGLAAVERLEPGERRRLGLDLLGDLQQIARAGGRRGARPGGEGLRRGPDRRLDLRERGLGKGDNHLAGAGVEDLFLGLGARNEVGADQHLRLHGGLPVSHFSEPAVFSPSLVR</sequence>
<feature type="compositionally biased region" description="Basic and acidic residues" evidence="1">
    <location>
        <begin position="322"/>
        <end position="340"/>
    </location>
</feature>
<comment type="caution">
    <text evidence="2">The sequence shown here is derived from an EMBL/GenBank/DDBJ whole genome shotgun (WGS) entry which is preliminary data.</text>
</comment>
<proteinExistence type="predicted"/>
<feature type="region of interest" description="Disordered" evidence="1">
    <location>
        <begin position="263"/>
        <end position="340"/>
    </location>
</feature>
<dbReference type="AlphaFoldDB" id="A0A644VR79"/>
<organism evidence="2">
    <name type="scientific">bioreactor metagenome</name>
    <dbReference type="NCBI Taxonomy" id="1076179"/>
    <lineage>
        <taxon>unclassified sequences</taxon>
        <taxon>metagenomes</taxon>
        <taxon>ecological metagenomes</taxon>
    </lineage>
</organism>
<name>A0A644VR79_9ZZZZ</name>
<evidence type="ECO:0000313" key="2">
    <source>
        <dbReference type="EMBL" id="MPL93022.1"/>
    </source>
</evidence>